<dbReference type="Proteomes" id="UP000070412">
    <property type="component" value="Unassembled WGS sequence"/>
</dbReference>
<sequence>MLVDRMELINNAHKTSNFYSQTLLFNTKIDFKSEKDFDDEIDDDFSDCERIKKKYKVLSPDHRSQIFSMNGFSSSSLKLKSPNKNGLENHHQNSRDDNQLGEPKRILYSPDKIILVWKKPYRIGAGLANLGNTCFMNSVLQCLTYCPPFVNYLLELRENNHSINCKISFCIICLMIKHVTSVFSRENSVIEPNSFRSRLRSIANHFIPGRQEDAHEFLRYVIDHMWRACLSIHELESGIPNLVTKSDQLTKATTAINHIFGGYHQSQVTCLQCKSKSNTYDYFMDFMLEIQNVTSLEQALKNFVNPEILRNENAYKCMKCKKSVVAKKQFTVYRAPIITTFQLKRFECVRTIGKIMKAISYPEVLDLRPYMSENGPPLMYKLISVLVHDGHNCNSGHYYCYVRNSNNFWYKMDDSSVLQVNINQVLNQKAYLLFYIQQKYEKHTSAALTLNSSKSSNQSKVSLNDIESNKDVRNHSENNIKTFNSSFTFDLSSSKPIKTFGGKRNVIEESNHHIYSKVNEYNNNNQINHSPLTTSNSLFYKNLNKVPIDRSCVASSNHVESVNPESSKKIRKISPTTIKFDSDKQTLPILKMKATTNSWQVVKSENDDRFKAKNAFVHESQSNTKWKIVRNDHTFENNEEDDNLSNNQNSQALTGDERLNSNNLNRNIGERKSLKKLKKNKRKKRKKDKVKKRISASDDVVEWIERTKETLELENSSIVEEKKNDFSESSSTSDPKPTLKRPRLSEVDATEPRNSSKSFDILDALLKKSSYSYEDVKTWNGDTSNIHKSMIEDMRSTQKLDFNDRYNEEFDQGKVTKLKSKMNPFNRERLQANPFQAKYNTDNFENRKRPKFYHNHDKKNSNNHFSRSIHGGDVNYYTKKHFKSNHRSNSNTNHNHRHHSSDRKLSSSYPHQKGSSNFAC</sequence>
<evidence type="ECO:0000313" key="12">
    <source>
        <dbReference type="EnsemblMetazoa" id="KAF7489115.1"/>
    </source>
</evidence>
<dbReference type="InterPro" id="IPR018200">
    <property type="entry name" value="USP_CS"/>
</dbReference>
<evidence type="ECO:0000256" key="9">
    <source>
        <dbReference type="SAM" id="MobiDB-lite"/>
    </source>
</evidence>
<dbReference type="InterPro" id="IPR028889">
    <property type="entry name" value="USP"/>
</dbReference>
<evidence type="ECO:0000256" key="3">
    <source>
        <dbReference type="ARBA" id="ARBA00009085"/>
    </source>
</evidence>
<comment type="subcellular location">
    <subcellularLocation>
        <location evidence="2">Nucleus</location>
        <location evidence="2">Nucleolus</location>
    </subcellularLocation>
</comment>
<dbReference type="GO" id="GO:0016579">
    <property type="term" value="P:protein deubiquitination"/>
    <property type="evidence" value="ECO:0007669"/>
    <property type="project" value="InterPro"/>
</dbReference>
<evidence type="ECO:0000256" key="7">
    <source>
        <dbReference type="ARBA" id="ARBA00022807"/>
    </source>
</evidence>
<evidence type="ECO:0000256" key="1">
    <source>
        <dbReference type="ARBA" id="ARBA00000707"/>
    </source>
</evidence>
<dbReference type="InterPro" id="IPR050164">
    <property type="entry name" value="Peptidase_C19"/>
</dbReference>
<evidence type="ECO:0000256" key="6">
    <source>
        <dbReference type="ARBA" id="ARBA00022801"/>
    </source>
</evidence>
<feature type="region of interest" description="Disordered" evidence="9">
    <location>
        <begin position="83"/>
        <end position="102"/>
    </location>
</feature>
<name>A0A834R2F9_SARSC</name>
<dbReference type="EC" id="3.4.19.12" evidence="8"/>
<comment type="catalytic activity">
    <reaction evidence="1 8">
        <text>Thiol-dependent hydrolysis of ester, thioester, amide, peptide and isopeptide bonds formed by the C-terminal Gly of ubiquitin (a 76-residue protein attached to proteins as an intracellular targeting signal).</text>
        <dbReference type="EC" id="3.4.19.12"/>
    </reaction>
</comment>
<keyword evidence="5 8" id="KW-0833">Ubl conjugation pathway</keyword>
<dbReference type="PROSITE" id="PS00972">
    <property type="entry name" value="USP_1"/>
    <property type="match status" value="1"/>
</dbReference>
<reference evidence="12" key="3">
    <citation type="submission" date="2022-06" db="UniProtKB">
        <authorList>
            <consortium name="EnsemblMetazoa"/>
        </authorList>
    </citation>
    <scope>IDENTIFICATION</scope>
</reference>
<dbReference type="OrthoDB" id="420187at2759"/>
<dbReference type="FunFam" id="3.90.70.10:FF:000119">
    <property type="entry name" value="Ubiquitin specific peptidase 36"/>
    <property type="match status" value="1"/>
</dbReference>
<comment type="similarity">
    <text evidence="3 8">Belongs to the peptidase C19 family.</text>
</comment>
<feature type="domain" description="USP" evidence="10">
    <location>
        <begin position="125"/>
        <end position="438"/>
    </location>
</feature>
<dbReference type="GO" id="GO:0004843">
    <property type="term" value="F:cysteine-type deubiquitinase activity"/>
    <property type="evidence" value="ECO:0007669"/>
    <property type="project" value="UniProtKB-UniRule"/>
</dbReference>
<dbReference type="GO" id="GO:0005829">
    <property type="term" value="C:cytosol"/>
    <property type="evidence" value="ECO:0007669"/>
    <property type="project" value="TreeGrafter"/>
</dbReference>
<feature type="compositionally biased region" description="Basic and acidic residues" evidence="9">
    <location>
        <begin position="87"/>
        <end position="102"/>
    </location>
</feature>
<keyword evidence="4 8" id="KW-0645">Protease</keyword>
<evidence type="ECO:0000256" key="4">
    <source>
        <dbReference type="ARBA" id="ARBA00022670"/>
    </source>
</evidence>
<dbReference type="CDD" id="cd02661">
    <property type="entry name" value="Peptidase_C19E"/>
    <property type="match status" value="1"/>
</dbReference>
<feature type="region of interest" description="Disordered" evidence="9">
    <location>
        <begin position="722"/>
        <end position="754"/>
    </location>
</feature>
<evidence type="ECO:0000259" key="10">
    <source>
        <dbReference type="PROSITE" id="PS50235"/>
    </source>
</evidence>
<evidence type="ECO:0000256" key="5">
    <source>
        <dbReference type="ARBA" id="ARBA00022786"/>
    </source>
</evidence>
<dbReference type="GO" id="GO:0006508">
    <property type="term" value="P:proteolysis"/>
    <property type="evidence" value="ECO:0007669"/>
    <property type="project" value="UniProtKB-KW"/>
</dbReference>
<dbReference type="PANTHER" id="PTHR24006">
    <property type="entry name" value="UBIQUITIN CARBOXYL-TERMINAL HYDROLASE"/>
    <property type="match status" value="1"/>
</dbReference>
<protein>
    <recommendedName>
        <fullName evidence="8">Ubiquitin carboxyl-terminal hydrolase</fullName>
        <ecNumber evidence="8">3.4.19.12</ecNumber>
    </recommendedName>
</protein>
<feature type="compositionally biased region" description="Polar residues" evidence="9">
    <location>
        <begin position="906"/>
        <end position="920"/>
    </location>
</feature>
<gene>
    <name evidence="11" type="ORF">SSS_2151</name>
</gene>
<dbReference type="AlphaFoldDB" id="A0A834R2F9"/>
<dbReference type="Pfam" id="PF00443">
    <property type="entry name" value="UCH"/>
    <property type="match status" value="1"/>
</dbReference>
<reference evidence="13" key="1">
    <citation type="journal article" date="2020" name="PLoS Negl. Trop. Dis.">
        <title>High-quality nuclear genome for Sarcoptes scabiei-A critical resource for a neglected parasite.</title>
        <authorList>
            <person name="Korhonen P.K."/>
            <person name="Gasser R.B."/>
            <person name="Ma G."/>
            <person name="Wang T."/>
            <person name="Stroehlein A.J."/>
            <person name="Young N.D."/>
            <person name="Ang C.S."/>
            <person name="Fernando D.D."/>
            <person name="Lu H.C."/>
            <person name="Taylor S."/>
            <person name="Reynolds S.L."/>
            <person name="Mofiz E."/>
            <person name="Najaraj S.H."/>
            <person name="Gowda H."/>
            <person name="Madugundu A."/>
            <person name="Renuse S."/>
            <person name="Holt D."/>
            <person name="Pandey A."/>
            <person name="Papenfuss A.T."/>
            <person name="Fischer K."/>
        </authorList>
    </citation>
    <scope>NUCLEOTIDE SEQUENCE [LARGE SCALE GENOMIC DNA]</scope>
</reference>
<reference evidence="11" key="2">
    <citation type="submission" date="2020-01" db="EMBL/GenBank/DDBJ databases">
        <authorList>
            <person name="Korhonen P.K.K."/>
            <person name="Guangxu M.G."/>
            <person name="Wang T.W."/>
            <person name="Stroehlein A.J.S."/>
            <person name="Young N.D."/>
            <person name="Ang C.-S.A."/>
            <person name="Fernando D.W.F."/>
            <person name="Lu H.L."/>
            <person name="Taylor S.T."/>
            <person name="Ehtesham M.E.M."/>
            <person name="Najaraj S.H.N."/>
            <person name="Harsha G.H.G."/>
            <person name="Madugundu A.M."/>
            <person name="Renuse S.R."/>
            <person name="Holt D.H."/>
            <person name="Pandey A.P."/>
            <person name="Papenfuss A.P."/>
            <person name="Gasser R.B.G."/>
            <person name="Fischer K.F."/>
        </authorList>
    </citation>
    <scope>NUCLEOTIDE SEQUENCE</scope>
    <source>
        <strain evidence="11">SSS_KF_BRIS2020</strain>
    </source>
</reference>
<evidence type="ECO:0000256" key="8">
    <source>
        <dbReference type="RuleBase" id="RU366025"/>
    </source>
</evidence>
<dbReference type="Gene3D" id="3.90.70.10">
    <property type="entry name" value="Cysteine proteinases"/>
    <property type="match status" value="1"/>
</dbReference>
<feature type="region of interest" description="Disordered" evidence="9">
    <location>
        <begin position="843"/>
        <end position="920"/>
    </location>
</feature>
<evidence type="ECO:0000313" key="13">
    <source>
        <dbReference type="Proteomes" id="UP000070412"/>
    </source>
</evidence>
<dbReference type="InterPro" id="IPR038765">
    <property type="entry name" value="Papain-like_cys_pep_sf"/>
</dbReference>
<dbReference type="GO" id="GO:0042981">
    <property type="term" value="P:regulation of apoptotic process"/>
    <property type="evidence" value="ECO:0007669"/>
    <property type="project" value="TreeGrafter"/>
</dbReference>
<dbReference type="PROSITE" id="PS00973">
    <property type="entry name" value="USP_2"/>
    <property type="match status" value="1"/>
</dbReference>
<feature type="compositionally biased region" description="Basic residues" evidence="9">
    <location>
        <begin position="673"/>
        <end position="692"/>
    </location>
</feature>
<dbReference type="EMBL" id="WVUK01000065">
    <property type="protein sequence ID" value="KAF7489115.1"/>
    <property type="molecule type" value="Genomic_DNA"/>
</dbReference>
<feature type="compositionally biased region" description="Low complexity" evidence="9">
    <location>
        <begin position="644"/>
        <end position="653"/>
    </location>
</feature>
<accession>A0A834R2F9</accession>
<keyword evidence="6 8" id="KW-0378">Hydrolase</keyword>
<dbReference type="InterPro" id="IPR001394">
    <property type="entry name" value="Peptidase_C19_UCH"/>
</dbReference>
<keyword evidence="7 8" id="KW-0788">Thiol protease</keyword>
<dbReference type="SUPFAM" id="SSF54001">
    <property type="entry name" value="Cysteine proteinases"/>
    <property type="match status" value="1"/>
</dbReference>
<dbReference type="PANTHER" id="PTHR24006:SF758">
    <property type="entry name" value="UBIQUITIN CARBOXYL-TERMINAL HYDROLASE 36"/>
    <property type="match status" value="1"/>
</dbReference>
<feature type="region of interest" description="Disordered" evidence="9">
    <location>
        <begin position="636"/>
        <end position="692"/>
    </location>
</feature>
<proteinExistence type="inferred from homology"/>
<organism evidence="11">
    <name type="scientific">Sarcoptes scabiei</name>
    <name type="common">Itch mite</name>
    <name type="synonym">Acarus scabiei</name>
    <dbReference type="NCBI Taxonomy" id="52283"/>
    <lineage>
        <taxon>Eukaryota</taxon>
        <taxon>Metazoa</taxon>
        <taxon>Ecdysozoa</taxon>
        <taxon>Arthropoda</taxon>
        <taxon>Chelicerata</taxon>
        <taxon>Arachnida</taxon>
        <taxon>Acari</taxon>
        <taxon>Acariformes</taxon>
        <taxon>Sarcoptiformes</taxon>
        <taxon>Astigmata</taxon>
        <taxon>Psoroptidia</taxon>
        <taxon>Sarcoptoidea</taxon>
        <taxon>Sarcoptidae</taxon>
        <taxon>Sarcoptinae</taxon>
        <taxon>Sarcoptes</taxon>
    </lineage>
</organism>
<keyword evidence="13" id="KW-1185">Reference proteome</keyword>
<dbReference type="EnsemblMetazoa" id="SSS_2151s_mrna">
    <property type="protein sequence ID" value="KAF7489115.1"/>
    <property type="gene ID" value="SSS_2151"/>
</dbReference>
<evidence type="ECO:0000313" key="11">
    <source>
        <dbReference type="EMBL" id="KAF7489115.1"/>
    </source>
</evidence>
<dbReference type="PROSITE" id="PS50235">
    <property type="entry name" value="USP_3"/>
    <property type="match status" value="1"/>
</dbReference>
<evidence type="ECO:0000256" key="2">
    <source>
        <dbReference type="ARBA" id="ARBA00004604"/>
    </source>
</evidence>
<dbReference type="GO" id="GO:0005730">
    <property type="term" value="C:nucleolus"/>
    <property type="evidence" value="ECO:0007669"/>
    <property type="project" value="UniProtKB-SubCell"/>
</dbReference>